<dbReference type="Pfam" id="PF01841">
    <property type="entry name" value="Transglut_core"/>
    <property type="match status" value="1"/>
</dbReference>
<dbReference type="PROSITE" id="PS51170">
    <property type="entry name" value="CW"/>
    <property type="match status" value="2"/>
</dbReference>
<sequence length="329" mass="35830">MKRNGKRFAGIALVLCLAIMTGVPVSAANDNQNQGIGSAINYSGWAYTQDGVRYYQGGKPVTGLFTLDGQTFYFDNSGLMQTGWQKVDGKRRYFNEKGEMQTGWVKLSGVRYYLSEDGVPLTGLQTIGGADCLFSSDGVLIRKGTAGAVSDALQSALNGASLSAQSFVNNELNEEIENLLSLLDVDGQDTFAKVRTVYDFMTSSYEVGDGALFVGMDTFLQIMEGPESDALQMLRTGKGESQGYAAAFAAVMRAMGLDCRVVNGTLSNTAGQQAHSWAELNLNGAKYVFDPQQEQEKSGQDRNLYSRFGKTYEELNGEYTAGEYFDFQN</sequence>
<comment type="caution">
    <text evidence="5">The sequence shown here is derived from an EMBL/GenBank/DDBJ whole genome shotgun (WGS) entry which is preliminary data.</text>
</comment>
<dbReference type="SUPFAM" id="SSF69360">
    <property type="entry name" value="Cell wall binding repeat"/>
    <property type="match status" value="1"/>
</dbReference>
<dbReference type="PANTHER" id="PTHR33490">
    <property type="entry name" value="BLR5614 PROTEIN-RELATED"/>
    <property type="match status" value="1"/>
</dbReference>
<evidence type="ECO:0000256" key="3">
    <source>
        <dbReference type="SAM" id="SignalP"/>
    </source>
</evidence>
<feature type="repeat" description="Cell wall-binding" evidence="2">
    <location>
        <begin position="61"/>
        <end position="80"/>
    </location>
</feature>
<protein>
    <recommendedName>
        <fullName evidence="4">Transglutaminase-like domain-containing protein</fullName>
    </recommendedName>
</protein>
<organism evidence="5 6">
    <name type="scientific">Candidatus Merdivicinus excrementipullorum</name>
    <dbReference type="NCBI Taxonomy" id="2840867"/>
    <lineage>
        <taxon>Bacteria</taxon>
        <taxon>Bacillati</taxon>
        <taxon>Bacillota</taxon>
        <taxon>Clostridia</taxon>
        <taxon>Eubacteriales</taxon>
        <taxon>Oscillospiraceae</taxon>
        <taxon>Oscillospiraceae incertae sedis</taxon>
        <taxon>Candidatus Merdivicinus</taxon>
    </lineage>
</organism>
<evidence type="ECO:0000259" key="4">
    <source>
        <dbReference type="SMART" id="SM00460"/>
    </source>
</evidence>
<dbReference type="InterPro" id="IPR038765">
    <property type="entry name" value="Papain-like_cys_pep_sf"/>
</dbReference>
<name>A0A9D1FKZ5_9FIRM</name>
<keyword evidence="3" id="KW-0732">Signal</keyword>
<feature type="chain" id="PRO_5039708510" description="Transglutaminase-like domain-containing protein" evidence="3">
    <location>
        <begin position="28"/>
        <end position="329"/>
    </location>
</feature>
<dbReference type="InterPro" id="IPR018337">
    <property type="entry name" value="Cell_wall/Cho-bd_repeat"/>
</dbReference>
<dbReference type="Pfam" id="PF19127">
    <property type="entry name" value="Choline_bind_3"/>
    <property type="match status" value="1"/>
</dbReference>
<evidence type="ECO:0000313" key="6">
    <source>
        <dbReference type="Proteomes" id="UP000824002"/>
    </source>
</evidence>
<evidence type="ECO:0000313" key="5">
    <source>
        <dbReference type="EMBL" id="HIS75402.1"/>
    </source>
</evidence>
<dbReference type="SMART" id="SM00460">
    <property type="entry name" value="TGc"/>
    <property type="match status" value="1"/>
</dbReference>
<dbReference type="Pfam" id="PF01473">
    <property type="entry name" value="Choline_bind_1"/>
    <property type="match status" value="1"/>
</dbReference>
<dbReference type="PANTHER" id="PTHR33490:SF3">
    <property type="entry name" value="CONSERVED INTEGRAL MEMBRANE PROTEIN"/>
    <property type="match status" value="1"/>
</dbReference>
<accession>A0A9D1FKZ5</accession>
<dbReference type="Proteomes" id="UP000824002">
    <property type="component" value="Unassembled WGS sequence"/>
</dbReference>
<gene>
    <name evidence="5" type="ORF">IAB51_01200</name>
</gene>
<feature type="domain" description="Transglutaminase-like" evidence="4">
    <location>
        <begin position="233"/>
        <end position="293"/>
    </location>
</feature>
<dbReference type="Gene3D" id="2.10.270.10">
    <property type="entry name" value="Cholin Binding"/>
    <property type="match status" value="1"/>
</dbReference>
<proteinExistence type="predicted"/>
<dbReference type="AlphaFoldDB" id="A0A9D1FKZ5"/>
<feature type="repeat" description="Cell wall-binding" evidence="2">
    <location>
        <begin position="81"/>
        <end position="100"/>
    </location>
</feature>
<evidence type="ECO:0000256" key="2">
    <source>
        <dbReference type="PROSITE-ProRule" id="PRU00591"/>
    </source>
</evidence>
<dbReference type="InterPro" id="IPR002931">
    <property type="entry name" value="Transglutaminase-like"/>
</dbReference>
<reference evidence="5" key="1">
    <citation type="submission" date="2020-10" db="EMBL/GenBank/DDBJ databases">
        <authorList>
            <person name="Gilroy R."/>
        </authorList>
    </citation>
    <scope>NUCLEOTIDE SEQUENCE</scope>
    <source>
        <strain evidence="5">CHK199-13235</strain>
    </source>
</reference>
<evidence type="ECO:0000256" key="1">
    <source>
        <dbReference type="ARBA" id="ARBA00022737"/>
    </source>
</evidence>
<dbReference type="SUPFAM" id="SSF54001">
    <property type="entry name" value="Cysteine proteinases"/>
    <property type="match status" value="1"/>
</dbReference>
<dbReference type="Gene3D" id="3.10.620.30">
    <property type="match status" value="1"/>
</dbReference>
<dbReference type="EMBL" id="DVJP01000015">
    <property type="protein sequence ID" value="HIS75402.1"/>
    <property type="molecule type" value="Genomic_DNA"/>
</dbReference>
<feature type="signal peptide" evidence="3">
    <location>
        <begin position="1"/>
        <end position="27"/>
    </location>
</feature>
<reference evidence="5" key="2">
    <citation type="journal article" date="2021" name="PeerJ">
        <title>Extensive microbial diversity within the chicken gut microbiome revealed by metagenomics and culture.</title>
        <authorList>
            <person name="Gilroy R."/>
            <person name="Ravi A."/>
            <person name="Getino M."/>
            <person name="Pursley I."/>
            <person name="Horton D.L."/>
            <person name="Alikhan N.F."/>
            <person name="Baker D."/>
            <person name="Gharbi K."/>
            <person name="Hall N."/>
            <person name="Watson M."/>
            <person name="Adriaenssens E.M."/>
            <person name="Foster-Nyarko E."/>
            <person name="Jarju S."/>
            <person name="Secka A."/>
            <person name="Antonio M."/>
            <person name="Oren A."/>
            <person name="Chaudhuri R.R."/>
            <person name="La Ragione R."/>
            <person name="Hildebrand F."/>
            <person name="Pallen M.J."/>
        </authorList>
    </citation>
    <scope>NUCLEOTIDE SEQUENCE</scope>
    <source>
        <strain evidence="5">CHK199-13235</strain>
    </source>
</reference>
<keyword evidence="1" id="KW-0677">Repeat</keyword>